<dbReference type="Pfam" id="PF04055">
    <property type="entry name" value="Radical_SAM"/>
    <property type="match status" value="1"/>
</dbReference>
<dbReference type="SUPFAM" id="SSF102114">
    <property type="entry name" value="Radical SAM enzymes"/>
    <property type="match status" value="1"/>
</dbReference>
<gene>
    <name evidence="2" type="ORF">UABAM_04474</name>
</gene>
<evidence type="ECO:0000313" key="2">
    <source>
        <dbReference type="EMBL" id="BBM86088.1"/>
    </source>
</evidence>
<dbReference type="InterPro" id="IPR006638">
    <property type="entry name" value="Elp3/MiaA/NifB-like_rSAM"/>
</dbReference>
<dbReference type="KEGG" id="uam:UABAM_04474"/>
<organism evidence="2 3">
    <name type="scientific">Uabimicrobium amorphum</name>
    <dbReference type="NCBI Taxonomy" id="2596890"/>
    <lineage>
        <taxon>Bacteria</taxon>
        <taxon>Pseudomonadati</taxon>
        <taxon>Planctomycetota</taxon>
        <taxon>Candidatus Uabimicrobiia</taxon>
        <taxon>Candidatus Uabimicrobiales</taxon>
        <taxon>Candidatus Uabimicrobiaceae</taxon>
        <taxon>Candidatus Uabimicrobium</taxon>
    </lineage>
</organism>
<dbReference type="InterPro" id="IPR023404">
    <property type="entry name" value="rSAM_horseshoe"/>
</dbReference>
<keyword evidence="2" id="KW-0808">Transferase</keyword>
<dbReference type="PROSITE" id="PS51918">
    <property type="entry name" value="RADICAL_SAM"/>
    <property type="match status" value="1"/>
</dbReference>
<dbReference type="InterPro" id="IPR058240">
    <property type="entry name" value="rSAM_sf"/>
</dbReference>
<evidence type="ECO:0000259" key="1">
    <source>
        <dbReference type="PROSITE" id="PS51918"/>
    </source>
</evidence>
<keyword evidence="3" id="KW-1185">Reference proteome</keyword>
<dbReference type="AlphaFoldDB" id="A0A5S9IQ90"/>
<feature type="domain" description="Radical SAM core" evidence="1">
    <location>
        <begin position="214"/>
        <end position="459"/>
    </location>
</feature>
<dbReference type="Proteomes" id="UP000326354">
    <property type="component" value="Chromosome"/>
</dbReference>
<dbReference type="GO" id="GO:0051536">
    <property type="term" value="F:iron-sulfur cluster binding"/>
    <property type="evidence" value="ECO:0007669"/>
    <property type="project" value="InterPro"/>
</dbReference>
<dbReference type="InterPro" id="IPR007197">
    <property type="entry name" value="rSAM"/>
</dbReference>
<dbReference type="PANTHER" id="PTHR42731:SF4">
    <property type="entry name" value="RADICAL SAM DOMAIN PROTEIN"/>
    <property type="match status" value="1"/>
</dbReference>
<dbReference type="EMBL" id="AP019860">
    <property type="protein sequence ID" value="BBM86088.1"/>
    <property type="molecule type" value="Genomic_DNA"/>
</dbReference>
<dbReference type="Gene3D" id="3.80.30.20">
    <property type="entry name" value="tm_1862 like domain"/>
    <property type="match status" value="1"/>
</dbReference>
<dbReference type="OrthoDB" id="9801424at2"/>
<dbReference type="SFLD" id="SFLDS00029">
    <property type="entry name" value="Radical_SAM"/>
    <property type="match status" value="1"/>
</dbReference>
<dbReference type="SMART" id="SM00729">
    <property type="entry name" value="Elp3"/>
    <property type="match status" value="1"/>
</dbReference>
<dbReference type="RefSeq" id="WP_151970165.1">
    <property type="nucleotide sequence ID" value="NZ_AP019860.1"/>
</dbReference>
<name>A0A5S9IQ90_UABAM</name>
<reference evidence="2 3" key="1">
    <citation type="submission" date="2019-08" db="EMBL/GenBank/DDBJ databases">
        <title>Complete genome sequence of Candidatus Uab amorphum.</title>
        <authorList>
            <person name="Shiratori T."/>
            <person name="Suzuki S."/>
            <person name="Kakizawa Y."/>
            <person name="Ishida K."/>
        </authorList>
    </citation>
    <scope>NUCLEOTIDE SEQUENCE [LARGE SCALE GENOMIC DNA]</scope>
    <source>
        <strain evidence="2 3">SRT547</strain>
    </source>
</reference>
<protein>
    <submittedName>
        <fullName evidence="2">Threonylcarbamoyladenosine tRNAmethylthiotransferase MtaB</fullName>
    </submittedName>
</protein>
<accession>A0A5S9IQ90</accession>
<evidence type="ECO:0000313" key="3">
    <source>
        <dbReference type="Proteomes" id="UP000326354"/>
    </source>
</evidence>
<sequence length="511" mass="58167">MQVKPQVVLVADRTLSADYKVLFEGIFATMQTTQVPEWAMRSFVSPKVSTDENGRADVVPLGLRRVESALIDQTSLTQEDIVCTTPEYLPKLLGPWVKVVGVSSSDPLGKGMSNTTTTNFWKGELYTRTWMNSMMDYIKEQKSKYGYKVIGGGAGAWQWVQNQEETARHGIDVVFEGYFETKGPQVFMDLIEGKDVDTHIYEAQTCCADVAPLKGASMLGVVELSRGCGKACQFCTLAFKKMEHLPTEKIIADLQTNVRGGVRAVVSGSEDFFRYGGYGSKVRFERLHDLLVEMKKVEGLSFMQIDHANISSALQLTNEQLREVRQLLTWEKRSDYLWVNMGIESANGHLVQRNGQGKIAPFRADDWEEMVREVANRMTESGFFPVFSVILGLPGETPDDIARTIELVKYLGTKRAVVFPIFHEPVLCDDPKRGVQFNLMRMREDHLKLYTMCYEINFKWVPRLYWDNQRAGGVAWFKRSLIQMLGRAEILSWRKHFSQARKKITRRQKAS</sequence>
<proteinExistence type="predicted"/>
<dbReference type="PANTHER" id="PTHR42731">
    <property type="entry name" value="SLL1084 PROTEIN"/>
    <property type="match status" value="1"/>
</dbReference>
<dbReference type="CDD" id="cd01335">
    <property type="entry name" value="Radical_SAM"/>
    <property type="match status" value="1"/>
</dbReference>
<dbReference type="SFLD" id="SFLDG01082">
    <property type="entry name" value="B12-binding_domain_containing"/>
    <property type="match status" value="1"/>
</dbReference>
<dbReference type="GO" id="GO:0016740">
    <property type="term" value="F:transferase activity"/>
    <property type="evidence" value="ECO:0007669"/>
    <property type="project" value="UniProtKB-KW"/>
</dbReference>